<accession>A0A5C0B7E3</accession>
<organism evidence="7 8">
    <name type="scientific">Pigmentiphaga aceris</name>
    <dbReference type="NCBI Taxonomy" id="1940612"/>
    <lineage>
        <taxon>Bacteria</taxon>
        <taxon>Pseudomonadati</taxon>
        <taxon>Pseudomonadota</taxon>
        <taxon>Betaproteobacteria</taxon>
        <taxon>Burkholderiales</taxon>
        <taxon>Alcaligenaceae</taxon>
        <taxon>Pigmentiphaga</taxon>
    </lineage>
</organism>
<feature type="domain" description="Phospholipid/glycerol acyltransferase" evidence="6">
    <location>
        <begin position="44"/>
        <end position="156"/>
    </location>
</feature>
<dbReference type="InterPro" id="IPR002123">
    <property type="entry name" value="Plipid/glycerol_acylTrfase"/>
</dbReference>
<protein>
    <submittedName>
        <fullName evidence="7">1-acyl-sn-glycerol-3-phosphate acyltransferase</fullName>
    </submittedName>
</protein>
<dbReference type="SMART" id="SM00563">
    <property type="entry name" value="PlsC"/>
    <property type="match status" value="1"/>
</dbReference>
<name>A0A5C0B7E3_9BURK</name>
<evidence type="ECO:0000256" key="3">
    <source>
        <dbReference type="ARBA" id="ARBA00022679"/>
    </source>
</evidence>
<evidence type="ECO:0000256" key="1">
    <source>
        <dbReference type="ARBA" id="ARBA00005189"/>
    </source>
</evidence>
<keyword evidence="5 7" id="KW-0012">Acyltransferase</keyword>
<proteinExistence type="predicted"/>
<keyword evidence="2" id="KW-0444">Lipid biosynthesis</keyword>
<dbReference type="PANTHER" id="PTHR10434:SF64">
    <property type="entry name" value="1-ACYL-SN-GLYCEROL-3-PHOSPHATE ACYLTRANSFERASE-RELATED"/>
    <property type="match status" value="1"/>
</dbReference>
<comment type="pathway">
    <text evidence="1">Lipid metabolism.</text>
</comment>
<dbReference type="CDD" id="cd07989">
    <property type="entry name" value="LPLAT_AGPAT-like"/>
    <property type="match status" value="1"/>
</dbReference>
<gene>
    <name evidence="7" type="ORF">FXN63_23245</name>
</gene>
<reference evidence="7 8" key="1">
    <citation type="submission" date="2019-08" db="EMBL/GenBank/DDBJ databases">
        <title>Amphibian skin-associated Pigmentiphaga: genome sequence and occurrence across geography and hosts.</title>
        <authorList>
            <person name="Bletz M.C."/>
            <person name="Bunk B."/>
            <person name="Sproeer C."/>
            <person name="Biwer P."/>
            <person name="Reiter S."/>
            <person name="Rabemananjara F.C.E."/>
            <person name="Schulz S."/>
            <person name="Overmann J."/>
            <person name="Vences M."/>
        </authorList>
    </citation>
    <scope>NUCLEOTIDE SEQUENCE [LARGE SCALE GENOMIC DNA]</scope>
    <source>
        <strain evidence="7 8">Mada1488</strain>
    </source>
</reference>
<dbReference type="EMBL" id="CP043046">
    <property type="protein sequence ID" value="QEI09520.1"/>
    <property type="molecule type" value="Genomic_DNA"/>
</dbReference>
<sequence length="238" mass="26463">MLLLYSWAGQDRRARLVSWWSRGLLRLSGVRVNVRGKPLTGKGGLWIANHVSWVDIFLLNGVQSTSFIAKQEIRNWPVLGLLVASVGTLFIERGNRRAVPRISELMRERFERGQRIGLFPEGTTSDGLDVLHFHGGLFEAALRSGAAIQPVALCYRHHGKRSDFAAYVGDQSLAQNVWKLWGGGGVSVDVVFLPELAGTDEPDVQRQVVARRAYEAIRREVIKEVAEPATEARVAQVV</sequence>
<keyword evidence="3 7" id="KW-0808">Transferase</keyword>
<dbReference type="GO" id="GO:0003841">
    <property type="term" value="F:1-acylglycerol-3-phosphate O-acyltransferase activity"/>
    <property type="evidence" value="ECO:0007669"/>
    <property type="project" value="TreeGrafter"/>
</dbReference>
<dbReference type="OrthoDB" id="9806880at2"/>
<dbReference type="PANTHER" id="PTHR10434">
    <property type="entry name" value="1-ACYL-SN-GLYCEROL-3-PHOSPHATE ACYLTRANSFERASE"/>
    <property type="match status" value="1"/>
</dbReference>
<evidence type="ECO:0000313" key="7">
    <source>
        <dbReference type="EMBL" id="QEI09520.1"/>
    </source>
</evidence>
<dbReference type="SUPFAM" id="SSF69593">
    <property type="entry name" value="Glycerol-3-phosphate (1)-acyltransferase"/>
    <property type="match status" value="1"/>
</dbReference>
<evidence type="ECO:0000313" key="8">
    <source>
        <dbReference type="Proteomes" id="UP000325161"/>
    </source>
</evidence>
<evidence type="ECO:0000256" key="2">
    <source>
        <dbReference type="ARBA" id="ARBA00022516"/>
    </source>
</evidence>
<dbReference type="Pfam" id="PF01553">
    <property type="entry name" value="Acyltransferase"/>
    <property type="match status" value="1"/>
</dbReference>
<dbReference type="GO" id="GO:0006654">
    <property type="term" value="P:phosphatidic acid biosynthetic process"/>
    <property type="evidence" value="ECO:0007669"/>
    <property type="project" value="TreeGrafter"/>
</dbReference>
<keyword evidence="4" id="KW-0443">Lipid metabolism</keyword>
<evidence type="ECO:0000256" key="5">
    <source>
        <dbReference type="ARBA" id="ARBA00023315"/>
    </source>
</evidence>
<dbReference type="Proteomes" id="UP000325161">
    <property type="component" value="Chromosome"/>
</dbReference>
<dbReference type="AlphaFoldDB" id="A0A5C0B7E3"/>
<keyword evidence="8" id="KW-1185">Reference proteome</keyword>
<evidence type="ECO:0000256" key="4">
    <source>
        <dbReference type="ARBA" id="ARBA00023098"/>
    </source>
</evidence>
<dbReference type="KEGG" id="pacr:FXN63_23245"/>
<evidence type="ECO:0000259" key="6">
    <source>
        <dbReference type="SMART" id="SM00563"/>
    </source>
</evidence>